<organism evidence="1 2">
    <name type="scientific">Hyaloperonospora arabidopsidis (strain Emoy2)</name>
    <name type="common">Downy mildew agent</name>
    <name type="synonym">Peronospora arabidopsidis</name>
    <dbReference type="NCBI Taxonomy" id="559515"/>
    <lineage>
        <taxon>Eukaryota</taxon>
        <taxon>Sar</taxon>
        <taxon>Stramenopiles</taxon>
        <taxon>Oomycota</taxon>
        <taxon>Peronosporomycetes</taxon>
        <taxon>Peronosporales</taxon>
        <taxon>Peronosporaceae</taxon>
        <taxon>Hyaloperonospora</taxon>
    </lineage>
</organism>
<evidence type="ECO:0000313" key="2">
    <source>
        <dbReference type="Proteomes" id="UP000011713"/>
    </source>
</evidence>
<name>M4BMI9_HYAAE</name>
<evidence type="ECO:0000313" key="1">
    <source>
        <dbReference type="EnsemblProtists" id="HpaP807626"/>
    </source>
</evidence>
<dbReference type="VEuPathDB" id="FungiDB:HpaG807626"/>
<sequence length="73" mass="7990">MDEEKSQEDAAALAPTPASIVRNLTIVPTRERLKKTSRIRSEIETSMETHQAKFITVAGDIGYVSVASVSVEE</sequence>
<reference evidence="1" key="2">
    <citation type="submission" date="2015-06" db="UniProtKB">
        <authorList>
            <consortium name="EnsemblProtists"/>
        </authorList>
    </citation>
    <scope>IDENTIFICATION</scope>
    <source>
        <strain evidence="1">Emoy2</strain>
    </source>
</reference>
<dbReference type="EMBL" id="JH598420">
    <property type="status" value="NOT_ANNOTATED_CDS"/>
    <property type="molecule type" value="Genomic_DNA"/>
</dbReference>
<dbReference type="Proteomes" id="UP000011713">
    <property type="component" value="Unassembled WGS sequence"/>
</dbReference>
<proteinExistence type="predicted"/>
<protein>
    <submittedName>
        <fullName evidence="1">Uncharacterized protein</fullName>
    </submittedName>
</protein>
<accession>M4BMI9</accession>
<dbReference type="EnsemblProtists" id="HpaT807626">
    <property type="protein sequence ID" value="HpaP807626"/>
    <property type="gene ID" value="HpaG807626"/>
</dbReference>
<keyword evidence="2" id="KW-1185">Reference proteome</keyword>
<reference evidence="2" key="1">
    <citation type="journal article" date="2010" name="Science">
        <title>Signatures of adaptation to obligate biotrophy in the Hyaloperonospora arabidopsidis genome.</title>
        <authorList>
            <person name="Baxter L."/>
            <person name="Tripathy S."/>
            <person name="Ishaque N."/>
            <person name="Boot N."/>
            <person name="Cabral A."/>
            <person name="Kemen E."/>
            <person name="Thines M."/>
            <person name="Ah-Fong A."/>
            <person name="Anderson R."/>
            <person name="Badejoko W."/>
            <person name="Bittner-Eddy P."/>
            <person name="Boore J.L."/>
            <person name="Chibucos M.C."/>
            <person name="Coates M."/>
            <person name="Dehal P."/>
            <person name="Delehaunty K."/>
            <person name="Dong S."/>
            <person name="Downton P."/>
            <person name="Dumas B."/>
            <person name="Fabro G."/>
            <person name="Fronick C."/>
            <person name="Fuerstenberg S.I."/>
            <person name="Fulton L."/>
            <person name="Gaulin E."/>
            <person name="Govers F."/>
            <person name="Hughes L."/>
            <person name="Humphray S."/>
            <person name="Jiang R.H."/>
            <person name="Judelson H."/>
            <person name="Kamoun S."/>
            <person name="Kyung K."/>
            <person name="Meijer H."/>
            <person name="Minx P."/>
            <person name="Morris P."/>
            <person name="Nelson J."/>
            <person name="Phuntumart V."/>
            <person name="Qutob D."/>
            <person name="Rehmany A."/>
            <person name="Rougon-Cardoso A."/>
            <person name="Ryden P."/>
            <person name="Torto-Alalibo T."/>
            <person name="Studholme D."/>
            <person name="Wang Y."/>
            <person name="Win J."/>
            <person name="Wood J."/>
            <person name="Clifton S.W."/>
            <person name="Rogers J."/>
            <person name="Van den Ackerveken G."/>
            <person name="Jones J.D."/>
            <person name="McDowell J.M."/>
            <person name="Beynon J."/>
            <person name="Tyler B.M."/>
        </authorList>
    </citation>
    <scope>NUCLEOTIDE SEQUENCE [LARGE SCALE GENOMIC DNA]</scope>
    <source>
        <strain evidence="2">Emoy2</strain>
    </source>
</reference>
<dbReference type="InParanoid" id="M4BMI9"/>
<dbReference type="AlphaFoldDB" id="M4BMI9"/>
<dbReference type="HOGENOM" id="CLU_2710141_0_0_1"/>